<dbReference type="PANTHER" id="PTHR43047">
    <property type="entry name" value="TWO-COMPONENT HISTIDINE PROTEIN KINASE"/>
    <property type="match status" value="1"/>
</dbReference>
<feature type="transmembrane region" description="Helical" evidence="8">
    <location>
        <begin position="20"/>
        <end position="46"/>
    </location>
</feature>
<accession>A0A9X2APL3</accession>
<dbReference type="SUPFAM" id="SSF52172">
    <property type="entry name" value="CheY-like"/>
    <property type="match status" value="1"/>
</dbReference>
<dbReference type="GO" id="GO:0009927">
    <property type="term" value="F:histidine phosphotransfer kinase activity"/>
    <property type="evidence" value="ECO:0007669"/>
    <property type="project" value="TreeGrafter"/>
</dbReference>
<feature type="transmembrane region" description="Helical" evidence="8">
    <location>
        <begin position="102"/>
        <end position="125"/>
    </location>
</feature>
<comment type="catalytic activity">
    <reaction evidence="1">
        <text>ATP + protein L-histidine = ADP + protein N-phospho-L-histidine.</text>
        <dbReference type="EC" id="2.7.13.3"/>
    </reaction>
</comment>
<dbReference type="Gene3D" id="1.10.287.130">
    <property type="match status" value="1"/>
</dbReference>
<keyword evidence="8" id="KW-0812">Transmembrane</keyword>
<feature type="transmembrane region" description="Helical" evidence="8">
    <location>
        <begin position="52"/>
        <end position="71"/>
    </location>
</feature>
<dbReference type="InterPro" id="IPR001789">
    <property type="entry name" value="Sig_transdc_resp-reg_receiver"/>
</dbReference>
<dbReference type="AlphaFoldDB" id="A0A9X2APL3"/>
<keyword evidence="4" id="KW-0808">Transferase</keyword>
<evidence type="ECO:0000256" key="3">
    <source>
        <dbReference type="ARBA" id="ARBA00022553"/>
    </source>
</evidence>
<keyword evidence="5" id="KW-0418">Kinase</keyword>
<dbReference type="CDD" id="cd00082">
    <property type="entry name" value="HisKA"/>
    <property type="match status" value="1"/>
</dbReference>
<dbReference type="InterPro" id="IPR004358">
    <property type="entry name" value="Sig_transdc_His_kin-like_C"/>
</dbReference>
<evidence type="ECO:0000256" key="7">
    <source>
        <dbReference type="SAM" id="MobiDB-lite"/>
    </source>
</evidence>
<keyword evidence="3 6" id="KW-0597">Phosphoprotein</keyword>
<dbReference type="PROSITE" id="PS50110">
    <property type="entry name" value="RESPONSE_REGULATORY"/>
    <property type="match status" value="1"/>
</dbReference>
<dbReference type="RefSeq" id="WP_243306226.1">
    <property type="nucleotide sequence ID" value="NZ_JALGBI010000001.1"/>
</dbReference>
<dbReference type="SMART" id="SM00387">
    <property type="entry name" value="HATPase_c"/>
    <property type="match status" value="1"/>
</dbReference>
<evidence type="ECO:0000259" key="9">
    <source>
        <dbReference type="PROSITE" id="PS50109"/>
    </source>
</evidence>
<dbReference type="SUPFAM" id="SSF47384">
    <property type="entry name" value="Homodimeric domain of signal transducing histidine kinase"/>
    <property type="match status" value="1"/>
</dbReference>
<dbReference type="PROSITE" id="PS50109">
    <property type="entry name" value="HIS_KIN"/>
    <property type="match status" value="1"/>
</dbReference>
<dbReference type="CDD" id="cd00156">
    <property type="entry name" value="REC"/>
    <property type="match status" value="1"/>
</dbReference>
<feature type="modified residue" description="4-aspartylphosphate" evidence="6">
    <location>
        <position position="552"/>
    </location>
</feature>
<evidence type="ECO:0000256" key="1">
    <source>
        <dbReference type="ARBA" id="ARBA00000085"/>
    </source>
</evidence>
<dbReference type="InterPro" id="IPR036097">
    <property type="entry name" value="HisK_dim/P_sf"/>
</dbReference>
<evidence type="ECO:0000256" key="5">
    <source>
        <dbReference type="ARBA" id="ARBA00022777"/>
    </source>
</evidence>
<keyword evidence="8" id="KW-0472">Membrane</keyword>
<sequence>MQSLTDRFLLQPPSQITYRLNLLLAAWPSVLLSHLSVSLLLVVALWGRFPTSWVLGWFGSVVAICGMRLLIYRYLKLRPLSHEPHGVPRAQDEGMAARKRHWAWLLMLGQFAQALPMPLAIGIFSDPAQPVIMFLIVSFTALVLAGGMFTSAQWIPGFAAIAAPTVGITLVSLFVLDIQEQAILIGQSLLMLGFAVTIVRKQSGMVGRLLDLQLEKDRLVDSLQVEKSTAIAAREAAEEAGQSKSRFFAAASHDLRQPLHALTLLVGQLRNEARPATQAPLVEQVSASAASLSALFDDLLSLSQLDRGDLSVKPRPVRLGVLLNKLAAQMRPLAQQRGLRLRVHARALTVHADPLILTRVLSNLLANALVYTRQGGVLMGMRLRGEAVRIEVWDTGIGIAPQEQGRVFEEFYQLHNPERDQAKGLGIGLATVRRLTDACAWPLGLRSRPGQGSCFFVTVPLAHAPPVEEPAAPQAFGGSDEPGVLYGLRVLVVDDQKSICNAMLSVLGQWGCDARAATTPAEALRHARPRQDGDTSSHDSEGDWQPELIISDLWLTAGASGLDLVLQLRGLLGRALPALLVSGDTSAHALQLAAHHQLALLHKPVPPDVLRDKLHEMLVD</sequence>
<dbReference type="SMART" id="SM00388">
    <property type="entry name" value="HisKA"/>
    <property type="match status" value="1"/>
</dbReference>
<evidence type="ECO:0000256" key="8">
    <source>
        <dbReference type="SAM" id="Phobius"/>
    </source>
</evidence>
<keyword evidence="11" id="KW-0547">Nucleotide-binding</keyword>
<evidence type="ECO:0000313" key="11">
    <source>
        <dbReference type="EMBL" id="MCJ0763642.1"/>
    </source>
</evidence>
<evidence type="ECO:0000256" key="6">
    <source>
        <dbReference type="PROSITE-ProRule" id="PRU00169"/>
    </source>
</evidence>
<comment type="caution">
    <text evidence="11">The sequence shown here is derived from an EMBL/GenBank/DDBJ whole genome shotgun (WGS) entry which is preliminary data.</text>
</comment>
<name>A0A9X2APL3_9BURK</name>
<dbReference type="EMBL" id="JALGBI010000001">
    <property type="protein sequence ID" value="MCJ0763642.1"/>
    <property type="molecule type" value="Genomic_DNA"/>
</dbReference>
<feature type="domain" description="Response regulatory" evidence="10">
    <location>
        <begin position="489"/>
        <end position="618"/>
    </location>
</feature>
<dbReference type="GO" id="GO:0005886">
    <property type="term" value="C:plasma membrane"/>
    <property type="evidence" value="ECO:0007669"/>
    <property type="project" value="TreeGrafter"/>
</dbReference>
<keyword evidence="12" id="KW-1185">Reference proteome</keyword>
<dbReference type="Pfam" id="PF02518">
    <property type="entry name" value="HATPase_c"/>
    <property type="match status" value="1"/>
</dbReference>
<dbReference type="InterPro" id="IPR003594">
    <property type="entry name" value="HATPase_dom"/>
</dbReference>
<feature type="transmembrane region" description="Helical" evidence="8">
    <location>
        <begin position="182"/>
        <end position="199"/>
    </location>
</feature>
<dbReference type="PRINTS" id="PR00344">
    <property type="entry name" value="BCTRLSENSOR"/>
</dbReference>
<dbReference type="SUPFAM" id="SSF55874">
    <property type="entry name" value="ATPase domain of HSP90 chaperone/DNA topoisomerase II/histidine kinase"/>
    <property type="match status" value="1"/>
</dbReference>
<dbReference type="Pfam" id="PF00512">
    <property type="entry name" value="HisKA"/>
    <property type="match status" value="1"/>
</dbReference>
<protein>
    <recommendedName>
        <fullName evidence="2">histidine kinase</fullName>
        <ecNumber evidence="2">2.7.13.3</ecNumber>
    </recommendedName>
</protein>
<dbReference type="GO" id="GO:0005524">
    <property type="term" value="F:ATP binding"/>
    <property type="evidence" value="ECO:0007669"/>
    <property type="project" value="UniProtKB-KW"/>
</dbReference>
<dbReference type="InterPro" id="IPR036890">
    <property type="entry name" value="HATPase_C_sf"/>
</dbReference>
<dbReference type="InterPro" id="IPR005467">
    <property type="entry name" value="His_kinase_dom"/>
</dbReference>
<evidence type="ECO:0000256" key="4">
    <source>
        <dbReference type="ARBA" id="ARBA00022679"/>
    </source>
</evidence>
<feature type="compositionally biased region" description="Basic and acidic residues" evidence="7">
    <location>
        <begin position="523"/>
        <end position="541"/>
    </location>
</feature>
<evidence type="ECO:0000256" key="2">
    <source>
        <dbReference type="ARBA" id="ARBA00012438"/>
    </source>
</evidence>
<feature type="transmembrane region" description="Helical" evidence="8">
    <location>
        <begin position="157"/>
        <end position="176"/>
    </location>
</feature>
<dbReference type="InterPro" id="IPR003661">
    <property type="entry name" value="HisK_dim/P_dom"/>
</dbReference>
<feature type="transmembrane region" description="Helical" evidence="8">
    <location>
        <begin position="131"/>
        <end position="150"/>
    </location>
</feature>
<feature type="region of interest" description="Disordered" evidence="7">
    <location>
        <begin position="522"/>
        <end position="543"/>
    </location>
</feature>
<dbReference type="EC" id="2.7.13.3" evidence="2"/>
<organism evidence="11 12">
    <name type="scientific">Variovorax terrae</name>
    <dbReference type="NCBI Taxonomy" id="2923278"/>
    <lineage>
        <taxon>Bacteria</taxon>
        <taxon>Pseudomonadati</taxon>
        <taxon>Pseudomonadota</taxon>
        <taxon>Betaproteobacteria</taxon>
        <taxon>Burkholderiales</taxon>
        <taxon>Comamonadaceae</taxon>
        <taxon>Variovorax</taxon>
    </lineage>
</organism>
<dbReference type="Proteomes" id="UP001139447">
    <property type="component" value="Unassembled WGS sequence"/>
</dbReference>
<proteinExistence type="predicted"/>
<dbReference type="InterPro" id="IPR011006">
    <property type="entry name" value="CheY-like_superfamily"/>
</dbReference>
<feature type="domain" description="Histidine kinase" evidence="9">
    <location>
        <begin position="250"/>
        <end position="463"/>
    </location>
</feature>
<gene>
    <name evidence="11" type="ORF">MMF98_10540</name>
</gene>
<evidence type="ECO:0000259" key="10">
    <source>
        <dbReference type="PROSITE" id="PS50110"/>
    </source>
</evidence>
<dbReference type="Gene3D" id="3.30.565.10">
    <property type="entry name" value="Histidine kinase-like ATPase, C-terminal domain"/>
    <property type="match status" value="1"/>
</dbReference>
<dbReference type="PANTHER" id="PTHR43047:SF9">
    <property type="entry name" value="HISTIDINE KINASE"/>
    <property type="match status" value="1"/>
</dbReference>
<dbReference type="FunFam" id="3.30.565.10:FF:000049">
    <property type="entry name" value="Two-component sensor histidine kinase"/>
    <property type="match status" value="1"/>
</dbReference>
<evidence type="ECO:0000313" key="12">
    <source>
        <dbReference type="Proteomes" id="UP001139447"/>
    </source>
</evidence>
<keyword evidence="11" id="KW-0067">ATP-binding</keyword>
<reference evidence="11" key="1">
    <citation type="submission" date="2022-03" db="EMBL/GenBank/DDBJ databases">
        <authorList>
            <person name="Woo C.Y."/>
        </authorList>
    </citation>
    <scope>NUCLEOTIDE SEQUENCE</scope>
    <source>
        <strain evidence="11">CYS-02</strain>
    </source>
</reference>
<keyword evidence="8" id="KW-1133">Transmembrane helix</keyword>
<dbReference type="SMART" id="SM00448">
    <property type="entry name" value="REC"/>
    <property type="match status" value="1"/>
</dbReference>
<dbReference type="GO" id="GO:0000155">
    <property type="term" value="F:phosphorelay sensor kinase activity"/>
    <property type="evidence" value="ECO:0007669"/>
    <property type="project" value="InterPro"/>
</dbReference>
<dbReference type="Gene3D" id="3.40.50.2300">
    <property type="match status" value="1"/>
</dbReference>